<dbReference type="Gene3D" id="3.30.70.270">
    <property type="match status" value="1"/>
</dbReference>
<evidence type="ECO:0000256" key="3">
    <source>
        <dbReference type="ARBA" id="ARBA00022932"/>
    </source>
</evidence>
<organism evidence="5 6">
    <name type="scientific">Sporosarcina siberiensis</name>
    <dbReference type="NCBI Taxonomy" id="1365606"/>
    <lineage>
        <taxon>Bacteria</taxon>
        <taxon>Bacillati</taxon>
        <taxon>Bacillota</taxon>
        <taxon>Bacilli</taxon>
        <taxon>Bacillales</taxon>
        <taxon>Caryophanaceae</taxon>
        <taxon>Sporosarcina</taxon>
    </lineage>
</organism>
<dbReference type="EMBL" id="JBHUGI010000002">
    <property type="protein sequence ID" value="MFD1926652.1"/>
    <property type="molecule type" value="Genomic_DNA"/>
</dbReference>
<dbReference type="Gene3D" id="3.40.1170.60">
    <property type="match status" value="1"/>
</dbReference>
<protein>
    <submittedName>
        <fullName evidence="5">UV damage repair protein UvrX</fullName>
    </submittedName>
</protein>
<reference evidence="6" key="1">
    <citation type="journal article" date="2019" name="Int. J. Syst. Evol. Microbiol.">
        <title>The Global Catalogue of Microorganisms (GCM) 10K type strain sequencing project: providing services to taxonomists for standard genome sequencing and annotation.</title>
        <authorList>
            <consortium name="The Broad Institute Genomics Platform"/>
            <consortium name="The Broad Institute Genome Sequencing Center for Infectious Disease"/>
            <person name="Wu L."/>
            <person name="Ma J."/>
        </authorList>
    </citation>
    <scope>NUCLEOTIDE SEQUENCE [LARGE SCALE GENOMIC DNA]</scope>
    <source>
        <strain evidence="6">CGMCC 4.7177</strain>
    </source>
</reference>
<evidence type="ECO:0000256" key="1">
    <source>
        <dbReference type="ARBA" id="ARBA00010945"/>
    </source>
</evidence>
<dbReference type="Gene3D" id="3.30.1490.100">
    <property type="entry name" value="DNA polymerase, Y-family, little finger domain"/>
    <property type="match status" value="1"/>
</dbReference>
<dbReference type="PANTHER" id="PTHR11076">
    <property type="entry name" value="DNA REPAIR POLYMERASE UMUC / TRANSFERASE FAMILY MEMBER"/>
    <property type="match status" value="1"/>
</dbReference>
<dbReference type="CDD" id="cd01700">
    <property type="entry name" value="PolY_Pol_V_umuC"/>
    <property type="match status" value="1"/>
</dbReference>
<dbReference type="PANTHER" id="PTHR11076:SF35">
    <property type="entry name" value="DNA REPAIR PROTEIN HOMOLOG YOBH"/>
    <property type="match status" value="1"/>
</dbReference>
<dbReference type="SUPFAM" id="SSF100879">
    <property type="entry name" value="Lesion bypass DNA polymerase (Y-family), little finger domain"/>
    <property type="match status" value="1"/>
</dbReference>
<dbReference type="RefSeq" id="WP_381535302.1">
    <property type="nucleotide sequence ID" value="NZ_JBHUGI010000002.1"/>
</dbReference>
<keyword evidence="6" id="KW-1185">Reference proteome</keyword>
<gene>
    <name evidence="5" type="ORF">ACFSFY_01005</name>
</gene>
<dbReference type="InterPro" id="IPR001126">
    <property type="entry name" value="UmuC"/>
</dbReference>
<dbReference type="Pfam" id="PF11798">
    <property type="entry name" value="IMS_HHH"/>
    <property type="match status" value="1"/>
</dbReference>
<evidence type="ECO:0000259" key="4">
    <source>
        <dbReference type="PROSITE" id="PS50173"/>
    </source>
</evidence>
<keyword evidence="3" id="KW-0548">Nucleotidyltransferase</keyword>
<sequence>MYEHLPVRQMVCLDMRSFYASCAAADEGLDIMDTPIAIIGDKKRKGGIVLAASPRLKKEFGIQTGMRLFEIPDDPTIHLIEPKMAFYIKVSMEIARLLNRYVPKEAIHVYSIDESFIDLGGTERLWGPLIETVKQIQDDLTNQFQLRSACGIGPNMLLSKLALDIEAKKTGIAHWTYESVPEKLWPIAPLSRMWGIGSRTEKTLNNMGVFSVGDLAQTSLVSLEKKFGIMGNQLYYHAHGIDLSDMGAPLIEGQVSYGKGQVLHSDYTTRKDVLTVILEMCEDVARRAREADRAGRTIHLSVAYSKHALGGGFGRSQSIGEATNDTMEIYKTSTQLFDKFHDGRPVRRLSVSLTNLEEEHSMQLSLFDEHKWRNRKLGTAMDSLRSKYGSTAVLRAVSYTKAGTAVERAKLIGGHYK</sequence>
<dbReference type="InterPro" id="IPR036775">
    <property type="entry name" value="DNA_pol_Y-fam_lit_finger_sf"/>
</dbReference>
<dbReference type="Proteomes" id="UP001597218">
    <property type="component" value="Unassembled WGS sequence"/>
</dbReference>
<accession>A0ABW4SCX3</accession>
<dbReference type="InterPro" id="IPR043128">
    <property type="entry name" value="Rev_trsase/Diguanyl_cyclase"/>
</dbReference>
<dbReference type="InterPro" id="IPR050116">
    <property type="entry name" value="DNA_polymerase-Y"/>
</dbReference>
<dbReference type="Pfam" id="PF00817">
    <property type="entry name" value="IMS"/>
    <property type="match status" value="1"/>
</dbReference>
<keyword evidence="3" id="KW-0239">DNA-directed DNA polymerase</keyword>
<dbReference type="Pfam" id="PF11799">
    <property type="entry name" value="IMS_C"/>
    <property type="match status" value="1"/>
</dbReference>
<keyword evidence="3" id="KW-0808">Transferase</keyword>
<comment type="caution">
    <text evidence="5">The sequence shown here is derived from an EMBL/GenBank/DDBJ whole genome shotgun (WGS) entry which is preliminary data.</text>
</comment>
<dbReference type="SUPFAM" id="SSF56672">
    <property type="entry name" value="DNA/RNA polymerases"/>
    <property type="match status" value="1"/>
</dbReference>
<proteinExistence type="inferred from homology"/>
<dbReference type="PROSITE" id="PS50173">
    <property type="entry name" value="UMUC"/>
    <property type="match status" value="1"/>
</dbReference>
<dbReference type="Gene3D" id="1.10.150.20">
    <property type="entry name" value="5' to 3' exonuclease, C-terminal subdomain"/>
    <property type="match status" value="1"/>
</dbReference>
<evidence type="ECO:0000313" key="5">
    <source>
        <dbReference type="EMBL" id="MFD1926652.1"/>
    </source>
</evidence>
<dbReference type="InterPro" id="IPR024728">
    <property type="entry name" value="PolY_HhH_motif"/>
</dbReference>
<dbReference type="InterPro" id="IPR043502">
    <property type="entry name" value="DNA/RNA_pol_sf"/>
</dbReference>
<evidence type="ECO:0000256" key="2">
    <source>
        <dbReference type="ARBA" id="ARBA00022457"/>
    </source>
</evidence>
<keyword evidence="2" id="KW-0515">Mutator protein</keyword>
<dbReference type="InterPro" id="IPR017961">
    <property type="entry name" value="DNA_pol_Y-fam_little_finger"/>
</dbReference>
<name>A0ABW4SCX3_9BACL</name>
<feature type="domain" description="UmuC" evidence="4">
    <location>
        <begin position="10"/>
        <end position="197"/>
    </location>
</feature>
<evidence type="ECO:0000313" key="6">
    <source>
        <dbReference type="Proteomes" id="UP001597218"/>
    </source>
</evidence>
<comment type="similarity">
    <text evidence="1">Belongs to the DNA polymerase type-Y family.</text>
</comment>